<organism evidence="1 2">
    <name type="scientific">Enterobacter soli</name>
    <dbReference type="NCBI Taxonomy" id="885040"/>
    <lineage>
        <taxon>Bacteria</taxon>
        <taxon>Pseudomonadati</taxon>
        <taxon>Pseudomonadota</taxon>
        <taxon>Gammaproteobacteria</taxon>
        <taxon>Enterobacterales</taxon>
        <taxon>Enterobacteriaceae</taxon>
        <taxon>Enterobacter</taxon>
    </lineage>
</organism>
<keyword evidence="2" id="KW-1185">Reference proteome</keyword>
<gene>
    <name evidence="1" type="ORF">RBJ67_14285</name>
</gene>
<dbReference type="RefSeq" id="WP_306682993.1">
    <property type="nucleotide sequence ID" value="NZ_JAVDKR010000003.1"/>
</dbReference>
<sequence>MDITIQSLDFIAQSFAMMDATTHVHSVDALTGNMPTEVREEFNTLYNKYLVELTHDTLPATDGGKRG</sequence>
<dbReference type="InterPro" id="IPR036295">
    <property type="entry name" value="GlgS_sf"/>
</dbReference>
<comment type="caution">
    <text evidence="1">The sequence shown here is derived from an EMBL/GenBank/DDBJ whole genome shotgun (WGS) entry which is preliminary data.</text>
</comment>
<accession>A0AAW8H8B3</accession>
<evidence type="ECO:0000313" key="1">
    <source>
        <dbReference type="EMBL" id="MDQ2257301.1"/>
    </source>
</evidence>
<dbReference type="EMBL" id="JAVDKS010000005">
    <property type="protein sequence ID" value="MDQ2257301.1"/>
    <property type="molecule type" value="Genomic_DNA"/>
</dbReference>
<name>A0AAW8H8B3_9ENTR</name>
<evidence type="ECO:0000313" key="2">
    <source>
        <dbReference type="Proteomes" id="UP001225042"/>
    </source>
</evidence>
<dbReference type="Proteomes" id="UP001225042">
    <property type="component" value="Unassembled WGS sequence"/>
</dbReference>
<dbReference type="SUPFAM" id="SSF109747">
    <property type="entry name" value="Glycogen synthesis protein GlgS"/>
    <property type="match status" value="1"/>
</dbReference>
<protein>
    <submittedName>
        <fullName evidence="1">Uncharacterized protein</fullName>
    </submittedName>
</protein>
<dbReference type="Gene3D" id="1.20.970.20">
    <property type="entry name" value="Glycogen synthesis protein GlgS"/>
    <property type="match status" value="1"/>
</dbReference>
<reference evidence="1 2" key="1">
    <citation type="submission" date="2023-08" db="EMBL/GenBank/DDBJ databases">
        <authorList>
            <person name="Dale J."/>
        </authorList>
    </citation>
    <scope>NUCLEOTIDE SEQUENCE [LARGE SCALE GENOMIC DNA]</scope>
    <source>
        <strain evidence="1 2">2023EL-00788</strain>
    </source>
</reference>
<dbReference type="AlphaFoldDB" id="A0AAW8H8B3"/>
<proteinExistence type="predicted"/>